<feature type="compositionally biased region" description="Basic and acidic residues" evidence="1">
    <location>
        <begin position="85"/>
        <end position="99"/>
    </location>
</feature>
<feature type="domain" description="Orc1-like AAA ATPase" evidence="2">
    <location>
        <begin position="211"/>
        <end position="347"/>
    </location>
</feature>
<proteinExistence type="predicted"/>
<dbReference type="AlphaFoldDB" id="A0A7C8JM91"/>
<evidence type="ECO:0000259" key="2">
    <source>
        <dbReference type="Pfam" id="PF13191"/>
    </source>
</evidence>
<feature type="compositionally biased region" description="Gly residues" evidence="1">
    <location>
        <begin position="53"/>
        <end position="62"/>
    </location>
</feature>
<dbReference type="SUPFAM" id="SSF52540">
    <property type="entry name" value="P-loop containing nucleoside triphosphate hydrolases"/>
    <property type="match status" value="1"/>
</dbReference>
<sequence>MAARASRTPSLRLCRVFCSPPWPAARSTKQGLSHPTKGTTVPFVHRRFQSGHGTPGGTGGGNDYQLGPSQEVQPQPNTQSWGESGQREEDFRSHNKQRHDWRQTAYRMLESAATTGASLAILGLAGFGYHKLVYLEASFIFRYLLVRPTRRIHRFHRTEYYKNVVLQKINNAFEPGDPVLELAAAGRGSTSVVPGGTEKEWIVRPEQDKIDKVVAGETNGHYYLLLGEKGCGKTSMILDAMQKVDGLGIAMMECHADLEIFRIRLGKALDFEFHEDYIGSLFSIRGPRDTTALLDIERAFNKLEKVALKRKRRTGQPLVLIFNSMHLLRDDEDGLDLIELLQQRAEAWAATGLCTVLFCSDDYIVYEKLKHYASRMELITVQDLPKDMAISALRRYRAKHHANQDTEGDLERIYQLVGGRLSYLSRVAQASNMEAKANEIIENEERWLLTNCGLLGEGQDDDVNEYSKFASAAMVLCRALVAMEDKVEGGTYNEDRGWKLPQVPLHIAREIMTRADFIHRYDHLNLFTIDSKANVRADSVPMALAMRKVCKDPRFDQLLEDSLERIGDVESLGRTREITLKDLWESGKYEFTMRNAKGYTDKVITFTATPAEKPDGDEDSSDKK</sequence>
<feature type="compositionally biased region" description="Polar residues" evidence="1">
    <location>
        <begin position="67"/>
        <end position="83"/>
    </location>
</feature>
<dbReference type="PANTHER" id="PTHR36168">
    <property type="entry name" value="CHROMOSOME 1, WHOLE GENOME SHOTGUN SEQUENCE"/>
    <property type="match status" value="1"/>
</dbReference>
<dbReference type="Pfam" id="PF13191">
    <property type="entry name" value="AAA_16"/>
    <property type="match status" value="1"/>
</dbReference>
<protein>
    <submittedName>
        <fullName evidence="4">Uncharacterized protein</fullName>
    </submittedName>
</protein>
<accession>A0A7C8JM91</accession>
<gene>
    <name evidence="4" type="ORF">TWF703_001989</name>
</gene>
<dbReference type="Proteomes" id="UP000480548">
    <property type="component" value="Unassembled WGS sequence"/>
</dbReference>
<dbReference type="InterPro" id="IPR041664">
    <property type="entry name" value="AAA_16"/>
</dbReference>
<dbReference type="InterPro" id="IPR027417">
    <property type="entry name" value="P-loop_NTPase"/>
</dbReference>
<feature type="domain" description="AAA protein C-terminal winged helix" evidence="3">
    <location>
        <begin position="451"/>
        <end position="570"/>
    </location>
</feature>
<dbReference type="InterPro" id="IPR056808">
    <property type="entry name" value="HTH_AAA"/>
</dbReference>
<evidence type="ECO:0000313" key="5">
    <source>
        <dbReference type="Proteomes" id="UP000480548"/>
    </source>
</evidence>
<evidence type="ECO:0000256" key="1">
    <source>
        <dbReference type="SAM" id="MobiDB-lite"/>
    </source>
</evidence>
<evidence type="ECO:0000259" key="3">
    <source>
        <dbReference type="Pfam" id="PF24913"/>
    </source>
</evidence>
<reference evidence="4 5" key="1">
    <citation type="submission" date="2019-06" db="EMBL/GenBank/DDBJ databases">
        <authorList>
            <person name="Palmer J.M."/>
        </authorList>
    </citation>
    <scope>NUCLEOTIDE SEQUENCE [LARGE SCALE GENOMIC DNA]</scope>
    <source>
        <strain evidence="4 5">TWF703</strain>
    </source>
</reference>
<name>A0A7C8JM91_ORBOL</name>
<organism evidence="4 5">
    <name type="scientific">Orbilia oligospora</name>
    <name type="common">Nematode-trapping fungus</name>
    <name type="synonym">Arthrobotrys oligospora</name>
    <dbReference type="NCBI Taxonomy" id="2813651"/>
    <lineage>
        <taxon>Eukaryota</taxon>
        <taxon>Fungi</taxon>
        <taxon>Dikarya</taxon>
        <taxon>Ascomycota</taxon>
        <taxon>Pezizomycotina</taxon>
        <taxon>Orbiliomycetes</taxon>
        <taxon>Orbiliales</taxon>
        <taxon>Orbiliaceae</taxon>
        <taxon>Orbilia</taxon>
    </lineage>
</organism>
<feature type="compositionally biased region" description="Polar residues" evidence="1">
    <location>
        <begin position="27"/>
        <end position="39"/>
    </location>
</feature>
<feature type="region of interest" description="Disordered" evidence="1">
    <location>
        <begin position="24"/>
        <end position="99"/>
    </location>
</feature>
<dbReference type="Pfam" id="PF24913">
    <property type="entry name" value="WHD_AAA_fung"/>
    <property type="match status" value="1"/>
</dbReference>
<comment type="caution">
    <text evidence="4">The sequence shown here is derived from an EMBL/GenBank/DDBJ whole genome shotgun (WGS) entry which is preliminary data.</text>
</comment>
<evidence type="ECO:0000313" key="4">
    <source>
        <dbReference type="EMBL" id="KAF3121230.1"/>
    </source>
</evidence>
<dbReference type="EMBL" id="WIQZ01000137">
    <property type="protein sequence ID" value="KAF3121230.1"/>
    <property type="molecule type" value="Genomic_DNA"/>
</dbReference>
<dbReference type="PANTHER" id="PTHR36168:SF1">
    <property type="entry name" value="ORC1-LIKE AAA ATPASE DOMAIN-CONTAINING PROTEIN"/>
    <property type="match status" value="1"/>
</dbReference>